<dbReference type="RefSeq" id="WP_279333172.1">
    <property type="nucleotide sequence ID" value="NZ_CP121682.1"/>
</dbReference>
<reference evidence="3 4" key="1">
    <citation type="submission" date="2023-03" db="EMBL/GenBank/DDBJ databases">
        <authorList>
            <person name="Mo P."/>
        </authorList>
    </citation>
    <scope>NUCLEOTIDE SEQUENCE [LARGE SCALE GENOMIC DNA]</scope>
    <source>
        <strain evidence="3 4">HUAS 5</strain>
    </source>
</reference>
<dbReference type="InterPro" id="IPR011990">
    <property type="entry name" value="TPR-like_helical_dom_sf"/>
</dbReference>
<sequence>MTRDKRAALSAVRNRLDAFLRTGDDELLLSPDATSEGTRLVIVGLENRFGRPDPAAFLALGLLRWHTHLALLRRGRGECADSVYENALSLLAVAHRHRMRDIPGPVAELFRRTAAVRRDPQGALLLASRRLMAMASASLSDREQDDLPDDHRSPPGTTGLTVDDLIDTLHHVLAVSTAYTDTHCAAGTILNTALLLRGHRADLDRAIGRLRRTVSDPNTPPDNRVGVRRILGEALYLRGKRTDDPDELDEAITLLREGVDSVPGDHPSLPARWALLADARYARHLAAPDAGTLGEAITAVRTAIRVGQALGHHPRVGHLTRLSSMLNQRHQSVSDADSLHESVAHAREAMALAEGDPLLLSDARPALAHALLARHQYEGWLGDVLDAVELLREQAAAAGAPPPSREKDPRRDLAVALVMAYRADLDLHRDHPGGAATVDPSWLREAIGLLRQVLAEQDTGDRDTGDRAETLNNLGTALATWHERPDTPDVLDEVVDAYRRAVAEPDLPTTRIDSLHNLAHALAQRFRERGDAAALREAIDVLRTATSTPGATSMQRITGSAQWAEWAASTGDWPTAVDGYRAAIGRLPELVPAHLRRADQERLLAGRFRLAGDAAAAALEAGQPDTALEMLEHGRSLLLSATLDADRELTELHSAAPAWAAELTAVRQALSEPDPDPDRRHALGLRMERTLREIRRRPGFEDFLAVPRADRLRARAARLGPVVTVNVSRYRCDALLLKGGSLRVVPLPDLEPGELDRRTAEFATAVTTAENPHAGLVQRLEAQATVRETLGWLWDAVAEPVLRNLGHTGPPPDGGPWPRVWWSPTGALNALPLHAAGHWADEETRSGDTVLDRVVSSYTPTIRALPTDPDHRMSRADGPPLVVAVPDTPGHMPLPAALAEAVAIGSAPGARLLLGPRATRAAVTEALSSSLWAHFACHAHHDPTNPSGSHLVLYDQPLMVADLHRLRASRAGLAYLSACSTARSAGEFTGESLHLGSAFRLVGFRDVIATLWQVHDRTAADLARAFYAGYRTGGAALALHRAVRAVRDADPLLPTRWAAHIHTGP</sequence>
<gene>
    <name evidence="3" type="ORF">PYS65_08430</name>
</gene>
<evidence type="ECO:0000259" key="2">
    <source>
        <dbReference type="Pfam" id="PF12770"/>
    </source>
</evidence>
<name>A0ABY8K0W3_9ACTN</name>
<dbReference type="Pfam" id="PF12770">
    <property type="entry name" value="CHAT"/>
    <property type="match status" value="1"/>
</dbReference>
<dbReference type="InterPro" id="IPR024983">
    <property type="entry name" value="CHAT_dom"/>
</dbReference>
<keyword evidence="4" id="KW-1185">Reference proteome</keyword>
<proteinExistence type="predicted"/>
<dbReference type="EMBL" id="CP121682">
    <property type="protein sequence ID" value="WGD40153.1"/>
    <property type="molecule type" value="Genomic_DNA"/>
</dbReference>
<feature type="region of interest" description="Disordered" evidence="1">
    <location>
        <begin position="138"/>
        <end position="159"/>
    </location>
</feature>
<dbReference type="Proteomes" id="UP001216440">
    <property type="component" value="Chromosome"/>
</dbReference>
<dbReference type="Gene3D" id="1.25.40.10">
    <property type="entry name" value="Tetratricopeptide repeat domain"/>
    <property type="match status" value="1"/>
</dbReference>
<evidence type="ECO:0000256" key="1">
    <source>
        <dbReference type="SAM" id="MobiDB-lite"/>
    </source>
</evidence>
<organism evidence="3 4">
    <name type="scientific">Streptomyces cathayae</name>
    <dbReference type="NCBI Taxonomy" id="3031124"/>
    <lineage>
        <taxon>Bacteria</taxon>
        <taxon>Bacillati</taxon>
        <taxon>Actinomycetota</taxon>
        <taxon>Actinomycetes</taxon>
        <taxon>Kitasatosporales</taxon>
        <taxon>Streptomycetaceae</taxon>
        <taxon>Streptomyces</taxon>
    </lineage>
</organism>
<evidence type="ECO:0000313" key="4">
    <source>
        <dbReference type="Proteomes" id="UP001216440"/>
    </source>
</evidence>
<evidence type="ECO:0000313" key="3">
    <source>
        <dbReference type="EMBL" id="WGD40153.1"/>
    </source>
</evidence>
<feature type="domain" description="CHAT" evidence="2">
    <location>
        <begin position="788"/>
        <end position="1064"/>
    </location>
</feature>
<protein>
    <submittedName>
        <fullName evidence="3">CHAT domain-containing protein</fullName>
    </submittedName>
</protein>
<accession>A0ABY8K0W3</accession>